<protein>
    <submittedName>
        <fullName evidence="2">Uncharacterized protein</fullName>
    </submittedName>
</protein>
<evidence type="ECO:0000313" key="4">
    <source>
        <dbReference type="Proteomes" id="UP000642938"/>
    </source>
</evidence>
<reference evidence="1" key="4">
    <citation type="submission" date="2024-05" db="EMBL/GenBank/DDBJ databases">
        <authorList>
            <person name="Sun Q."/>
            <person name="Zhou Y."/>
        </authorList>
    </citation>
    <scope>NUCLEOTIDE SEQUENCE</scope>
    <source>
        <strain evidence="1">CGMCC 1.15287</strain>
    </source>
</reference>
<dbReference type="Proteomes" id="UP000532273">
    <property type="component" value="Unassembled WGS sequence"/>
</dbReference>
<proteinExistence type="predicted"/>
<dbReference type="EMBL" id="BMHZ01000001">
    <property type="protein sequence ID" value="GGG97473.1"/>
    <property type="molecule type" value="Genomic_DNA"/>
</dbReference>
<dbReference type="RefSeq" id="WP_183762192.1">
    <property type="nucleotide sequence ID" value="NZ_BMHZ01000001.1"/>
</dbReference>
<organism evidence="2 3">
    <name type="scientific">Pedobacter zeae</name>
    <dbReference type="NCBI Taxonomy" id="1737356"/>
    <lineage>
        <taxon>Bacteria</taxon>
        <taxon>Pseudomonadati</taxon>
        <taxon>Bacteroidota</taxon>
        <taxon>Sphingobacteriia</taxon>
        <taxon>Sphingobacteriales</taxon>
        <taxon>Sphingobacteriaceae</taxon>
        <taxon>Pedobacter</taxon>
    </lineage>
</organism>
<name>A0A7W6K9T8_9SPHI</name>
<evidence type="ECO:0000313" key="2">
    <source>
        <dbReference type="EMBL" id="MBB4107725.1"/>
    </source>
</evidence>
<reference evidence="2 3" key="3">
    <citation type="submission" date="2020-08" db="EMBL/GenBank/DDBJ databases">
        <title>Genomic Encyclopedia of Type Strains, Phase IV (KMG-IV): sequencing the most valuable type-strain genomes for metagenomic binning, comparative biology and taxonomic classification.</title>
        <authorList>
            <person name="Goeker M."/>
        </authorList>
    </citation>
    <scope>NUCLEOTIDE SEQUENCE [LARGE SCALE GENOMIC DNA]</scope>
    <source>
        <strain evidence="2 3">DSM 100774</strain>
    </source>
</reference>
<comment type="caution">
    <text evidence="2">The sequence shown here is derived from an EMBL/GenBank/DDBJ whole genome shotgun (WGS) entry which is preliminary data.</text>
</comment>
<dbReference type="EMBL" id="JACIEF010000002">
    <property type="protein sequence ID" value="MBB4107725.1"/>
    <property type="molecule type" value="Genomic_DNA"/>
</dbReference>
<gene>
    <name evidence="1" type="ORF">GCM10007422_09290</name>
    <name evidence="2" type="ORF">GGQ60_001706</name>
</gene>
<reference evidence="4" key="2">
    <citation type="journal article" date="2019" name="Int. J. Syst. Evol. Microbiol.">
        <title>The Global Catalogue of Microorganisms (GCM) 10K type strain sequencing project: providing services to taxonomists for standard genome sequencing and annotation.</title>
        <authorList>
            <consortium name="The Broad Institute Genomics Platform"/>
            <consortium name="The Broad Institute Genome Sequencing Center for Infectious Disease"/>
            <person name="Wu L."/>
            <person name="Ma J."/>
        </authorList>
    </citation>
    <scope>NUCLEOTIDE SEQUENCE [LARGE SCALE GENOMIC DNA]</scope>
    <source>
        <strain evidence="4">CGMCC 1.15287</strain>
    </source>
</reference>
<sequence>MQVEHKIKLTHAELVNIGYRFVLNNFSCGIAYKEIKTISAECADVIGFGSYTHSVLIEVKVSRSDFLADRKKPFRINPERGIGMYRFYMCPEGLIKTNDLPKGWGLIWVNALKKPKIIFNPFCMNNEATGLRENGFERNIQAERDILYSALRRTFKRN</sequence>
<keyword evidence="4" id="KW-1185">Reference proteome</keyword>
<reference evidence="1" key="1">
    <citation type="journal article" date="2014" name="Int. J. Syst. Evol. Microbiol.">
        <title>Complete genome of a new Firmicutes species belonging to the dominant human colonic microbiota ('Ruminococcus bicirculans') reveals two chromosomes and a selective capacity to utilize plant glucans.</title>
        <authorList>
            <consortium name="NISC Comparative Sequencing Program"/>
            <person name="Wegmann U."/>
            <person name="Louis P."/>
            <person name="Goesmann A."/>
            <person name="Henrissat B."/>
            <person name="Duncan S.H."/>
            <person name="Flint H.J."/>
        </authorList>
    </citation>
    <scope>NUCLEOTIDE SEQUENCE</scope>
    <source>
        <strain evidence="1">CGMCC 1.15287</strain>
    </source>
</reference>
<dbReference type="AlphaFoldDB" id="A0A7W6K9T8"/>
<accession>A0A7W6K9T8</accession>
<evidence type="ECO:0000313" key="1">
    <source>
        <dbReference type="EMBL" id="GGG97473.1"/>
    </source>
</evidence>
<evidence type="ECO:0000313" key="3">
    <source>
        <dbReference type="Proteomes" id="UP000532273"/>
    </source>
</evidence>
<dbReference type="Proteomes" id="UP000642938">
    <property type="component" value="Unassembled WGS sequence"/>
</dbReference>